<accession>A0ABP0FJB7</accession>
<organism evidence="9 10">
    <name type="scientific">Clavelina lepadiformis</name>
    <name type="common">Light-bulb sea squirt</name>
    <name type="synonym">Ascidia lepadiformis</name>
    <dbReference type="NCBI Taxonomy" id="159417"/>
    <lineage>
        <taxon>Eukaryota</taxon>
        <taxon>Metazoa</taxon>
        <taxon>Chordata</taxon>
        <taxon>Tunicata</taxon>
        <taxon>Ascidiacea</taxon>
        <taxon>Aplousobranchia</taxon>
        <taxon>Clavelinidae</taxon>
        <taxon>Clavelina</taxon>
    </lineage>
</organism>
<protein>
    <recommendedName>
        <fullName evidence="11">Cysteine and histidine-rich protein 1</fullName>
    </recommendedName>
</protein>
<dbReference type="InterPro" id="IPR013083">
    <property type="entry name" value="Znf_RING/FYVE/PHD"/>
</dbReference>
<evidence type="ECO:0000256" key="3">
    <source>
        <dbReference type="ARBA" id="ARBA00022833"/>
    </source>
</evidence>
<dbReference type="Gene3D" id="3.30.40.10">
    <property type="entry name" value="Zinc/RING finger domain, C3HC4 (zinc finger)"/>
    <property type="match status" value="2"/>
</dbReference>
<proteinExistence type="inferred from homology"/>
<comment type="similarity">
    <text evidence="4">Belongs to the ZFTRAF1 family.</text>
</comment>
<dbReference type="Proteomes" id="UP001642483">
    <property type="component" value="Unassembled WGS sequence"/>
</dbReference>
<dbReference type="PANTHER" id="PTHR23059">
    <property type="entry name" value="CYSTEINE AND HISTIDINE-RICH PROTEIN 1"/>
    <property type="match status" value="1"/>
</dbReference>
<feature type="region of interest" description="Disordered" evidence="6">
    <location>
        <begin position="1"/>
        <end position="20"/>
    </location>
</feature>
<evidence type="ECO:0000313" key="9">
    <source>
        <dbReference type="EMBL" id="CAK8678574.1"/>
    </source>
</evidence>
<evidence type="ECO:0000256" key="4">
    <source>
        <dbReference type="ARBA" id="ARBA00034319"/>
    </source>
</evidence>
<evidence type="ECO:0000259" key="7">
    <source>
        <dbReference type="PROSITE" id="PS50089"/>
    </source>
</evidence>
<dbReference type="EMBL" id="CAWYQH010000057">
    <property type="protein sequence ID" value="CAK8678574.1"/>
    <property type="molecule type" value="Genomic_DNA"/>
</dbReference>
<evidence type="ECO:0000259" key="8">
    <source>
        <dbReference type="PROSITE" id="PS50145"/>
    </source>
</evidence>
<dbReference type="InterPro" id="IPR039338">
    <property type="entry name" value="ZFTRAF1"/>
</dbReference>
<dbReference type="Pfam" id="PF02176">
    <property type="entry name" value="zf-TRAF"/>
    <property type="match status" value="1"/>
</dbReference>
<feature type="domain" description="RING-type" evidence="7">
    <location>
        <begin position="45"/>
        <end position="90"/>
    </location>
</feature>
<sequence length="338" mass="38520">MAEHDCPSTSNEKTEDDVPPAKKIKVIADHKKEKLEERLNYILSCTVCLDLPSSVCMQCCHGHLMCVGCYHHLLADGRLKDEQATCPSCRVDITRGSCIRNLAVEKAISELPVQCSFCSGVFSRSNITLHERCECNERVVKCRFKQLGCHWSGPAHELDRHVDSCSHSMKSPTELLQCLNSINSQQQDQISAFNNIMNLLSCEHISYTEVQLRPYRTDDFVTKLFYESNRFHLLGQTWAVKAFVTAVEQHPSNPTLSAERGLTYQLLLKSKISEPLEIDILLLRAPYDDVIIEAKPCYTRFTSDITESTLEPLKTRDVNRLLGSKVINIRLFMFQHKR</sequence>
<evidence type="ECO:0000256" key="2">
    <source>
        <dbReference type="ARBA" id="ARBA00022771"/>
    </source>
</evidence>
<dbReference type="PROSITE" id="PS50089">
    <property type="entry name" value="ZF_RING_2"/>
    <property type="match status" value="1"/>
</dbReference>
<evidence type="ECO:0000256" key="5">
    <source>
        <dbReference type="PROSITE-ProRule" id="PRU00207"/>
    </source>
</evidence>
<keyword evidence="1 5" id="KW-0479">Metal-binding</keyword>
<feature type="zinc finger region" description="TRAF-type" evidence="5">
    <location>
        <begin position="111"/>
        <end position="149"/>
    </location>
</feature>
<dbReference type="PANTHER" id="PTHR23059:SF4">
    <property type="entry name" value="ZINC FINGER TRAF-TYPE-CONTAINING PROTEIN 1"/>
    <property type="match status" value="1"/>
</dbReference>
<keyword evidence="2 5" id="KW-0863">Zinc-finger</keyword>
<feature type="domain" description="TRAF-type" evidence="8">
    <location>
        <begin position="111"/>
        <end position="149"/>
    </location>
</feature>
<dbReference type="InterPro" id="IPR001293">
    <property type="entry name" value="Znf_TRAF"/>
</dbReference>
<keyword evidence="10" id="KW-1185">Reference proteome</keyword>
<dbReference type="PROSITE" id="PS50145">
    <property type="entry name" value="ZF_TRAF"/>
    <property type="match status" value="1"/>
</dbReference>
<dbReference type="CDD" id="cd16505">
    <property type="entry name" value="RING-HC_CYHR1"/>
    <property type="match status" value="1"/>
</dbReference>
<name>A0ABP0FJB7_CLALP</name>
<reference evidence="9 10" key="1">
    <citation type="submission" date="2024-02" db="EMBL/GenBank/DDBJ databases">
        <authorList>
            <person name="Daric V."/>
            <person name="Darras S."/>
        </authorList>
    </citation>
    <scope>NUCLEOTIDE SEQUENCE [LARGE SCALE GENOMIC DNA]</scope>
</reference>
<gene>
    <name evidence="9" type="ORF">CVLEPA_LOCUS8493</name>
</gene>
<evidence type="ECO:0000313" key="10">
    <source>
        <dbReference type="Proteomes" id="UP001642483"/>
    </source>
</evidence>
<dbReference type="SUPFAM" id="SSF57850">
    <property type="entry name" value="RING/U-box"/>
    <property type="match status" value="1"/>
</dbReference>
<keyword evidence="3 5" id="KW-0862">Zinc</keyword>
<evidence type="ECO:0000256" key="6">
    <source>
        <dbReference type="SAM" id="MobiDB-lite"/>
    </source>
</evidence>
<dbReference type="InterPro" id="IPR001841">
    <property type="entry name" value="Znf_RING"/>
</dbReference>
<comment type="caution">
    <text evidence="9">The sequence shown here is derived from an EMBL/GenBank/DDBJ whole genome shotgun (WGS) entry which is preliminary data.</text>
</comment>
<dbReference type="SUPFAM" id="SSF49599">
    <property type="entry name" value="TRAF domain-like"/>
    <property type="match status" value="1"/>
</dbReference>
<evidence type="ECO:0000256" key="1">
    <source>
        <dbReference type="ARBA" id="ARBA00022723"/>
    </source>
</evidence>
<evidence type="ECO:0008006" key="11">
    <source>
        <dbReference type="Google" id="ProtNLM"/>
    </source>
</evidence>